<dbReference type="InterPro" id="IPR006680">
    <property type="entry name" value="Amidohydro-rel"/>
</dbReference>
<reference evidence="10 11" key="1">
    <citation type="submission" date="2019-08" db="EMBL/GenBank/DDBJ databases">
        <title>Bradyrhizobium hipponensis sp. nov., a rhizobium isolated from a Lupinus angustifolius root nodule in Tunisia.</title>
        <authorList>
            <person name="Off K."/>
            <person name="Rejili M."/>
            <person name="Mars M."/>
            <person name="Brachmann A."/>
            <person name="Marin M."/>
        </authorList>
    </citation>
    <scope>NUCLEOTIDE SEQUENCE [LARGE SCALE GENOMIC DNA]</scope>
    <source>
        <strain evidence="10 11">CTAW71</strain>
    </source>
</reference>
<dbReference type="PANTHER" id="PTHR11113:SF14">
    <property type="entry name" value="N-ACETYLGLUCOSAMINE-6-PHOSPHATE DEACETYLASE"/>
    <property type="match status" value="1"/>
</dbReference>
<dbReference type="NCBIfam" id="TIGR00221">
    <property type="entry name" value="nagA"/>
    <property type="match status" value="1"/>
</dbReference>
<comment type="caution">
    <text evidence="10">The sequence shown here is derived from an EMBL/GenBank/DDBJ whole genome shotgun (WGS) entry which is preliminary data.</text>
</comment>
<feature type="binding site" evidence="8">
    <location>
        <position position="127"/>
    </location>
    <ligand>
        <name>Zn(2+)</name>
        <dbReference type="ChEBI" id="CHEBI:29105"/>
    </ligand>
</feature>
<dbReference type="SUPFAM" id="SSF51338">
    <property type="entry name" value="Composite domain of metallo-dependent hydrolases"/>
    <property type="match status" value="1"/>
</dbReference>
<dbReference type="GO" id="GO:0008448">
    <property type="term" value="F:N-acetylglucosamine-6-phosphate deacetylase activity"/>
    <property type="evidence" value="ECO:0007669"/>
    <property type="project" value="UniProtKB-EC"/>
</dbReference>
<dbReference type="GO" id="GO:0046872">
    <property type="term" value="F:metal ion binding"/>
    <property type="evidence" value="ECO:0007669"/>
    <property type="project" value="UniProtKB-KW"/>
</dbReference>
<dbReference type="CDD" id="cd00854">
    <property type="entry name" value="NagA"/>
    <property type="match status" value="1"/>
</dbReference>
<evidence type="ECO:0000256" key="1">
    <source>
        <dbReference type="ARBA" id="ARBA00010716"/>
    </source>
</evidence>
<feature type="active site" description="Proton donor/acceptor" evidence="6">
    <location>
        <position position="270"/>
    </location>
</feature>
<dbReference type="PANTHER" id="PTHR11113">
    <property type="entry name" value="N-ACETYLGLUCOSAMINE-6-PHOSPHATE DEACETYLASE"/>
    <property type="match status" value="1"/>
</dbReference>
<dbReference type="InterPro" id="IPR032466">
    <property type="entry name" value="Metal_Hydrolase"/>
</dbReference>
<evidence type="ECO:0000313" key="10">
    <source>
        <dbReference type="EMBL" id="TYL97768.1"/>
    </source>
</evidence>
<feature type="binding site" evidence="7">
    <location>
        <begin position="215"/>
        <end position="216"/>
    </location>
    <ligand>
        <name>substrate</name>
    </ligand>
</feature>
<feature type="binding site" evidence="7">
    <location>
        <position position="223"/>
    </location>
    <ligand>
        <name>substrate</name>
    </ligand>
</feature>
<evidence type="ECO:0000256" key="7">
    <source>
        <dbReference type="PIRSR" id="PIRSR038994-2"/>
    </source>
</evidence>
<dbReference type="Pfam" id="PF22643">
    <property type="entry name" value="NagA_N"/>
    <property type="match status" value="1"/>
</dbReference>
<dbReference type="EMBL" id="VSSS01000014">
    <property type="protein sequence ID" value="TYL97768.1"/>
    <property type="molecule type" value="Genomic_DNA"/>
</dbReference>
<dbReference type="EC" id="3.5.1.25" evidence="10"/>
<feature type="binding site" evidence="7">
    <location>
        <position position="247"/>
    </location>
    <ligand>
        <name>substrate</name>
    </ligand>
</feature>
<dbReference type="Gene3D" id="3.20.20.140">
    <property type="entry name" value="Metal-dependent hydrolases"/>
    <property type="match status" value="1"/>
</dbReference>
<feature type="binding site" evidence="8">
    <location>
        <position position="191"/>
    </location>
    <ligand>
        <name>Zn(2+)</name>
        <dbReference type="ChEBI" id="CHEBI:29105"/>
    </ligand>
</feature>
<dbReference type="Pfam" id="PF01979">
    <property type="entry name" value="Amidohydro_1"/>
    <property type="match status" value="1"/>
</dbReference>
<evidence type="ECO:0000313" key="11">
    <source>
        <dbReference type="Proteomes" id="UP000324758"/>
    </source>
</evidence>
<proteinExistence type="inferred from homology"/>
<dbReference type="Proteomes" id="UP000324758">
    <property type="component" value="Unassembled WGS sequence"/>
</dbReference>
<accession>A0A5D3KMX8</accession>
<evidence type="ECO:0000256" key="4">
    <source>
        <dbReference type="ARBA" id="ARBA00023277"/>
    </source>
</evidence>
<dbReference type="Gene3D" id="2.30.40.10">
    <property type="entry name" value="Urease, subunit C, domain 1"/>
    <property type="match status" value="1"/>
</dbReference>
<dbReference type="GO" id="GO:0006046">
    <property type="term" value="P:N-acetylglucosamine catabolic process"/>
    <property type="evidence" value="ECO:0007669"/>
    <property type="project" value="TreeGrafter"/>
</dbReference>
<dbReference type="SUPFAM" id="SSF51556">
    <property type="entry name" value="Metallo-dependent hydrolases"/>
    <property type="match status" value="1"/>
</dbReference>
<organism evidence="10 11">
    <name type="scientific">Bradyrhizobium rifense</name>
    <dbReference type="NCBI Taxonomy" id="515499"/>
    <lineage>
        <taxon>Bacteria</taxon>
        <taxon>Pseudomonadati</taxon>
        <taxon>Pseudomonadota</taxon>
        <taxon>Alphaproteobacteria</taxon>
        <taxon>Hyphomicrobiales</taxon>
        <taxon>Nitrobacteraceae</taxon>
        <taxon>Bradyrhizobium</taxon>
    </lineage>
</organism>
<keyword evidence="11" id="KW-1185">Reference proteome</keyword>
<sequence length="388" mass="40987">MMIVLTGARIFDGERFLDDHAVVVEGARIAAIVPHSERPDGAARDLGGGLLAPGYVDVQVNGGGGVLLNQDPTPEGIARIAAAHRKHGTIGLLPTLVTDAPQVMAAAIAATREARRLTPAALGIHLEGPFLDPRRKGAHELSYIRDLGRDDVATIAKANCGAVMLTLAPNRVATESIAELARHGVLVSLGHSDASYEEARRAVQAGARAFTHLFNAMSAPTGREPGMVGAALDLDDVFVGLIADGHHVHEANLRNALAAKRHDRFMLVTDAMPPAAGGPDHFDLQGRRVTSADGCLRLDDGTLAGSILTMDEAVRYAVNVVRLPLADALAMASRVPATFLRRDTELGRIAPGYLASLVHLDDELRVLETWIEGQPPNGSEHDAAADNT</sequence>
<name>A0A5D3KMX8_9BRAD</name>
<evidence type="ECO:0000256" key="6">
    <source>
        <dbReference type="PIRSR" id="PIRSR038994-1"/>
    </source>
</evidence>
<gene>
    <name evidence="10" type="primary">nagA</name>
    <name evidence="10" type="ORF">FXB40_07615</name>
</gene>
<feature type="binding site" evidence="7">
    <location>
        <position position="138"/>
    </location>
    <ligand>
        <name>substrate</name>
    </ligand>
</feature>
<keyword evidence="4 5" id="KW-0119">Carbohydrate metabolism</keyword>
<evidence type="ECO:0000256" key="5">
    <source>
        <dbReference type="PIRNR" id="PIRNR038994"/>
    </source>
</evidence>
<keyword evidence="3 5" id="KW-0378">Hydrolase</keyword>
<protein>
    <submittedName>
        <fullName evidence="10">N-acetylglucosamine-6-phosphate deacetylase</fullName>
        <ecNumber evidence="10">3.5.1.25</ecNumber>
    </submittedName>
</protein>
<feature type="binding site" evidence="7">
    <location>
        <begin position="303"/>
        <end position="305"/>
    </location>
    <ligand>
        <name>substrate</name>
    </ligand>
</feature>
<comment type="cofactor">
    <cofactor evidence="8">
        <name>a divalent metal cation</name>
        <dbReference type="ChEBI" id="CHEBI:60240"/>
    </cofactor>
    <text evidence="8">Binds 1 divalent metal cation per subunit.</text>
</comment>
<keyword evidence="2 8" id="KW-0479">Metal-binding</keyword>
<evidence type="ECO:0000259" key="9">
    <source>
        <dbReference type="Pfam" id="PF01979"/>
    </source>
</evidence>
<dbReference type="InterPro" id="IPR003764">
    <property type="entry name" value="GlcNAc_6-P_deAcase"/>
</dbReference>
<evidence type="ECO:0000256" key="3">
    <source>
        <dbReference type="ARBA" id="ARBA00022801"/>
    </source>
</evidence>
<comment type="similarity">
    <text evidence="1 5">Belongs to the metallo-dependent hydrolases superfamily. NagA family.</text>
</comment>
<dbReference type="OrthoDB" id="9776488at2"/>
<dbReference type="PIRSF" id="PIRSF038994">
    <property type="entry name" value="NagA"/>
    <property type="match status" value="1"/>
</dbReference>
<feature type="domain" description="Amidohydrolase-related" evidence="9">
    <location>
        <begin position="51"/>
        <end position="372"/>
    </location>
</feature>
<dbReference type="InterPro" id="IPR011059">
    <property type="entry name" value="Metal-dep_hydrolase_composite"/>
</dbReference>
<evidence type="ECO:0000256" key="8">
    <source>
        <dbReference type="PIRSR" id="PIRSR038994-3"/>
    </source>
</evidence>
<dbReference type="AlphaFoldDB" id="A0A5D3KMX8"/>
<evidence type="ECO:0000256" key="2">
    <source>
        <dbReference type="ARBA" id="ARBA00022723"/>
    </source>
</evidence>
<dbReference type="FunFam" id="3.20.20.140:FF:000004">
    <property type="entry name" value="N-acetylglucosamine-6-phosphate deacetylase"/>
    <property type="match status" value="1"/>
</dbReference>
<feature type="binding site" evidence="8">
    <location>
        <position position="212"/>
    </location>
    <ligand>
        <name>Zn(2+)</name>
        <dbReference type="ChEBI" id="CHEBI:29105"/>
    </ligand>
</feature>